<proteinExistence type="predicted"/>
<dbReference type="RefSeq" id="WP_302039896.1">
    <property type="nucleotide sequence ID" value="NZ_JAUKPO010000016.1"/>
</dbReference>
<protein>
    <submittedName>
        <fullName evidence="2">Oxidoreductase</fullName>
    </submittedName>
</protein>
<dbReference type="Pfam" id="PF13460">
    <property type="entry name" value="NAD_binding_10"/>
    <property type="match status" value="1"/>
</dbReference>
<comment type="caution">
    <text evidence="2">The sequence shown here is derived from an EMBL/GenBank/DDBJ whole genome shotgun (WGS) entry which is preliminary data.</text>
</comment>
<evidence type="ECO:0000259" key="1">
    <source>
        <dbReference type="Pfam" id="PF13460"/>
    </source>
</evidence>
<evidence type="ECO:0000313" key="3">
    <source>
        <dbReference type="Proteomes" id="UP001168528"/>
    </source>
</evidence>
<dbReference type="SUPFAM" id="SSF51735">
    <property type="entry name" value="NAD(P)-binding Rossmann-fold domains"/>
    <property type="match status" value="1"/>
</dbReference>
<evidence type="ECO:0000313" key="2">
    <source>
        <dbReference type="EMBL" id="MDO1449095.1"/>
    </source>
</evidence>
<dbReference type="Proteomes" id="UP001168528">
    <property type="component" value="Unassembled WGS sequence"/>
</dbReference>
<sequence>MATSQSLIPDSRKALVLGATGLIGSHLLELLLQDKVYSTVRIFVRKPIQLQHAKLEQITVDYDKLQQHINAFKVDDIFCCLGTTIKKAGSQEAFYKVDATYPYEAARLGRQQGAQQYLLVTSMGANKDSSIFYNRVKGEVEDLITGLQFPSFHIFHPSLLLGERNESRTGEAIAQKVMPAFSALMIGGLKKYKPIEGYKVAKAMLVIAKQALPGKHIHASDTLQELGK</sequence>
<dbReference type="EMBL" id="JAUKPO010000016">
    <property type="protein sequence ID" value="MDO1449095.1"/>
    <property type="molecule type" value="Genomic_DNA"/>
</dbReference>
<gene>
    <name evidence="2" type="ORF">Q0590_22655</name>
</gene>
<name>A0ABT8RED3_9BACT</name>
<dbReference type="PANTHER" id="PTHR14097">
    <property type="entry name" value="OXIDOREDUCTASE HTATIP2"/>
    <property type="match status" value="1"/>
</dbReference>
<feature type="domain" description="NAD(P)-binding" evidence="1">
    <location>
        <begin position="18"/>
        <end position="129"/>
    </location>
</feature>
<dbReference type="InterPro" id="IPR036291">
    <property type="entry name" value="NAD(P)-bd_dom_sf"/>
</dbReference>
<dbReference type="CDD" id="cd05250">
    <property type="entry name" value="CC3_like_SDR_a"/>
    <property type="match status" value="1"/>
</dbReference>
<dbReference type="InterPro" id="IPR016040">
    <property type="entry name" value="NAD(P)-bd_dom"/>
</dbReference>
<dbReference type="PANTHER" id="PTHR14097:SF7">
    <property type="entry name" value="OXIDOREDUCTASE HTATIP2"/>
    <property type="match status" value="1"/>
</dbReference>
<accession>A0ABT8RED3</accession>
<keyword evidence="3" id="KW-1185">Reference proteome</keyword>
<dbReference type="Gene3D" id="3.40.50.720">
    <property type="entry name" value="NAD(P)-binding Rossmann-like Domain"/>
    <property type="match status" value="1"/>
</dbReference>
<organism evidence="2 3">
    <name type="scientific">Rhodocytophaga aerolata</name>
    <dbReference type="NCBI Taxonomy" id="455078"/>
    <lineage>
        <taxon>Bacteria</taxon>
        <taxon>Pseudomonadati</taxon>
        <taxon>Bacteroidota</taxon>
        <taxon>Cytophagia</taxon>
        <taxon>Cytophagales</taxon>
        <taxon>Rhodocytophagaceae</taxon>
        <taxon>Rhodocytophaga</taxon>
    </lineage>
</organism>
<reference evidence="2" key="1">
    <citation type="submission" date="2023-07" db="EMBL/GenBank/DDBJ databases">
        <title>The genome sequence of Rhodocytophaga aerolata KACC 12507.</title>
        <authorList>
            <person name="Zhang X."/>
        </authorList>
    </citation>
    <scope>NUCLEOTIDE SEQUENCE</scope>
    <source>
        <strain evidence="2">KACC 12507</strain>
    </source>
</reference>